<dbReference type="FunFam" id="2.10.230.10:FF:000002">
    <property type="entry name" value="Molecular chaperone DnaJ"/>
    <property type="match status" value="1"/>
</dbReference>
<proteinExistence type="inferred from homology"/>
<accession>A0A0T5YXY9</accession>
<comment type="caution">
    <text evidence="18">The sequence shown here is derived from an EMBL/GenBank/DDBJ whole genome shotgun (WGS) entry which is preliminary data.</text>
</comment>
<dbReference type="InterPro" id="IPR002939">
    <property type="entry name" value="DnaJ_C"/>
</dbReference>
<keyword evidence="5 14" id="KW-0479">Metal-binding</keyword>
<dbReference type="InterPro" id="IPR018253">
    <property type="entry name" value="DnaJ_domain_CS"/>
</dbReference>
<dbReference type="GO" id="GO:0051082">
    <property type="term" value="F:unfolded protein binding"/>
    <property type="evidence" value="ECO:0007669"/>
    <property type="project" value="UniProtKB-UniRule"/>
</dbReference>
<feature type="zinc finger region" description="CR-type" evidence="15">
    <location>
        <begin position="138"/>
        <end position="216"/>
    </location>
</feature>
<dbReference type="PROSITE" id="PS51188">
    <property type="entry name" value="ZF_CR"/>
    <property type="match status" value="1"/>
</dbReference>
<feature type="binding site" evidence="14">
    <location>
        <position position="171"/>
    </location>
    <ligand>
        <name>Zn(2+)</name>
        <dbReference type="ChEBI" id="CHEBI:29105"/>
        <label>2</label>
    </ligand>
</feature>
<dbReference type="Gene3D" id="2.10.230.10">
    <property type="entry name" value="Heat shock protein DnaJ, cysteine-rich domain"/>
    <property type="match status" value="1"/>
</dbReference>
<dbReference type="Gene3D" id="2.60.260.20">
    <property type="entry name" value="Urease metallochaperone UreE, N-terminal domain"/>
    <property type="match status" value="2"/>
</dbReference>
<dbReference type="GO" id="GO:0008270">
    <property type="term" value="F:zinc ion binding"/>
    <property type="evidence" value="ECO:0007669"/>
    <property type="project" value="UniProtKB-UniRule"/>
</dbReference>
<evidence type="ECO:0000313" key="19">
    <source>
        <dbReference type="EMBL" id="KRT56715.1"/>
    </source>
</evidence>
<dbReference type="CDD" id="cd06257">
    <property type="entry name" value="DnaJ"/>
    <property type="match status" value="1"/>
</dbReference>
<comment type="similarity">
    <text evidence="12 14">Belongs to the DnaJ family.</text>
</comment>
<dbReference type="PANTHER" id="PTHR43096">
    <property type="entry name" value="DNAJ HOMOLOG 1, MITOCHONDRIAL-RELATED"/>
    <property type="match status" value="1"/>
</dbReference>
<comment type="subcellular location">
    <subcellularLocation>
        <location evidence="1 14">Cytoplasm</location>
    </subcellularLocation>
</comment>
<dbReference type="PANTHER" id="PTHR43096:SF48">
    <property type="entry name" value="CHAPERONE PROTEIN DNAJ"/>
    <property type="match status" value="1"/>
</dbReference>
<feature type="binding site" evidence="14">
    <location>
        <position position="190"/>
    </location>
    <ligand>
        <name>Zn(2+)</name>
        <dbReference type="ChEBI" id="CHEBI:29105"/>
        <label>2</label>
    </ligand>
</feature>
<dbReference type="InterPro" id="IPR036410">
    <property type="entry name" value="HSP_DnaJ_Cys-rich_dom_sf"/>
</dbReference>
<comment type="domain">
    <text evidence="14">The J domain is necessary and sufficient to stimulate DnaK ATPase activity. Zinc center 1 plays an important role in the autonomous, DnaK-independent chaperone activity of DnaJ. Zinc center 2 is essential for interaction with DnaK and for DnaJ activity.</text>
</comment>
<keyword evidence="10 14" id="KW-0143">Chaperone</keyword>
<dbReference type="SUPFAM" id="SSF57938">
    <property type="entry name" value="DnaJ/Hsp40 cysteine-rich domain"/>
    <property type="match status" value="1"/>
</dbReference>
<dbReference type="InterPro" id="IPR012724">
    <property type="entry name" value="DnaJ"/>
</dbReference>
<gene>
    <name evidence="14" type="primary">dnaJ</name>
    <name evidence="18" type="ORF">Ga0074115_11951</name>
    <name evidence="19" type="ORF">Ga0076813_10153</name>
</gene>
<evidence type="ECO:0000256" key="5">
    <source>
        <dbReference type="ARBA" id="ARBA00022723"/>
    </source>
</evidence>
<dbReference type="SUPFAM" id="SSF46565">
    <property type="entry name" value="Chaperone J-domain"/>
    <property type="match status" value="1"/>
</dbReference>
<dbReference type="GO" id="GO:0031072">
    <property type="term" value="F:heat shock protein binding"/>
    <property type="evidence" value="ECO:0007669"/>
    <property type="project" value="InterPro"/>
</dbReference>
<dbReference type="EMBL" id="LDXT01000078">
    <property type="protein sequence ID" value="KRT55513.1"/>
    <property type="molecule type" value="Genomic_DNA"/>
</dbReference>
<dbReference type="InterPro" id="IPR001305">
    <property type="entry name" value="HSP_DnaJ_Cys-rich_dom"/>
</dbReference>
<evidence type="ECO:0000259" key="16">
    <source>
        <dbReference type="PROSITE" id="PS50076"/>
    </source>
</evidence>
<evidence type="ECO:0000256" key="7">
    <source>
        <dbReference type="ARBA" id="ARBA00022771"/>
    </source>
</evidence>
<feature type="binding site" evidence="14">
    <location>
        <position position="207"/>
    </location>
    <ligand>
        <name>Zn(2+)</name>
        <dbReference type="ChEBI" id="CHEBI:29105"/>
        <label>1</label>
    </ligand>
</feature>
<evidence type="ECO:0000259" key="17">
    <source>
        <dbReference type="PROSITE" id="PS51188"/>
    </source>
</evidence>
<evidence type="ECO:0000256" key="14">
    <source>
        <dbReference type="HAMAP-Rule" id="MF_01152"/>
    </source>
</evidence>
<keyword evidence="7 14" id="KW-0863">Zinc-finger</keyword>
<evidence type="ECO:0000256" key="10">
    <source>
        <dbReference type="ARBA" id="ARBA00023186"/>
    </source>
</evidence>
<evidence type="ECO:0000256" key="8">
    <source>
        <dbReference type="ARBA" id="ARBA00022833"/>
    </source>
</evidence>
<dbReference type="NCBIfam" id="NF008035">
    <property type="entry name" value="PRK10767.1"/>
    <property type="match status" value="1"/>
</dbReference>
<dbReference type="InterPro" id="IPR036869">
    <property type="entry name" value="J_dom_sf"/>
</dbReference>
<feature type="binding site" evidence="14">
    <location>
        <position position="193"/>
    </location>
    <ligand>
        <name>Zn(2+)</name>
        <dbReference type="ChEBI" id="CHEBI:29105"/>
        <label>2</label>
    </ligand>
</feature>
<evidence type="ECO:0000256" key="4">
    <source>
        <dbReference type="ARBA" id="ARBA00022705"/>
    </source>
</evidence>
<feature type="repeat" description="CXXCXGXG motif" evidence="14">
    <location>
        <begin position="168"/>
        <end position="175"/>
    </location>
</feature>
<dbReference type="GO" id="GO:0006260">
    <property type="term" value="P:DNA replication"/>
    <property type="evidence" value="ECO:0007669"/>
    <property type="project" value="UniProtKB-KW"/>
</dbReference>
<dbReference type="SMART" id="SM00271">
    <property type="entry name" value="DnaJ"/>
    <property type="match status" value="1"/>
</dbReference>
<sequence>MSKRDYYEVLGVNKNASEAEIKKAYRRLAMKYHPDRNTGDKATDAEQKFKEAKVAYEILSDAQKRAAYDQFGHAGVDPSMGGGPGFGGGSANFSDIFGDVFGDIFGGARGGAGGGPRVQRGADLRYNLKLTLEEAVAGTTVKIRVPTFVQCDSCGGSGAKKGSSPKTCDTCGGHGQVRMQQGFFSVQQTCPRCHGKGSIISDPCGSCHGQGRVQQHKTLSVKVPAGVDTGDRIRLSGEGEAGENGGPSGDLYVQVTVKPHNIFSREDNTLFCEVPISFVTAALGGELEVPTLDGKVLLKIPVGTQTGKMFRMRGKGVKPVRGGPVGDLLCRVLVETPVHLTDEQKELLRKLETSMKKGGSRHSPQSSSWLDGVKKFFEGMKF</sequence>
<dbReference type="HAMAP" id="MF_01152">
    <property type="entry name" value="DnaJ"/>
    <property type="match status" value="1"/>
</dbReference>
<comment type="subunit">
    <text evidence="2 14">Homodimer.</text>
</comment>
<dbReference type="Proteomes" id="UP000051276">
    <property type="component" value="Unassembled WGS sequence"/>
</dbReference>
<evidence type="ECO:0000256" key="2">
    <source>
        <dbReference type="ARBA" id="ARBA00011738"/>
    </source>
</evidence>
<feature type="domain" description="J" evidence="16">
    <location>
        <begin position="5"/>
        <end position="72"/>
    </location>
</feature>
<dbReference type="RefSeq" id="WP_057955897.1">
    <property type="nucleotide sequence ID" value="NZ_KQ556897.1"/>
</dbReference>
<dbReference type="AlphaFoldDB" id="A0A0T5YXY9"/>
<dbReference type="NCBIfam" id="TIGR02349">
    <property type="entry name" value="DnaJ_bact"/>
    <property type="match status" value="1"/>
</dbReference>
<evidence type="ECO:0000256" key="6">
    <source>
        <dbReference type="ARBA" id="ARBA00022737"/>
    </source>
</evidence>
<dbReference type="Proteomes" id="UP000051634">
    <property type="component" value="Unassembled WGS sequence"/>
</dbReference>
<feature type="binding site" evidence="14">
    <location>
        <position position="151"/>
    </location>
    <ligand>
        <name>Zn(2+)</name>
        <dbReference type="ChEBI" id="CHEBI:29105"/>
        <label>1</label>
    </ligand>
</feature>
<dbReference type="GO" id="GO:0009408">
    <property type="term" value="P:response to heat"/>
    <property type="evidence" value="ECO:0007669"/>
    <property type="project" value="InterPro"/>
</dbReference>
<dbReference type="Pfam" id="PF00226">
    <property type="entry name" value="DnaJ"/>
    <property type="match status" value="1"/>
</dbReference>
<evidence type="ECO:0000313" key="18">
    <source>
        <dbReference type="EMBL" id="KRT55513.1"/>
    </source>
</evidence>
<dbReference type="PATRIC" id="fig|54398.3.peg.2203"/>
<evidence type="ECO:0000256" key="12">
    <source>
        <dbReference type="ARBA" id="ARBA00061004"/>
    </source>
</evidence>
<evidence type="ECO:0000256" key="1">
    <source>
        <dbReference type="ARBA" id="ARBA00004496"/>
    </source>
</evidence>
<feature type="repeat" description="CXXCXGXG motif" evidence="14">
    <location>
        <begin position="190"/>
        <end position="197"/>
    </location>
</feature>
<dbReference type="PROSITE" id="PS00636">
    <property type="entry name" value="DNAJ_1"/>
    <property type="match status" value="1"/>
</dbReference>
<dbReference type="PRINTS" id="PR00625">
    <property type="entry name" value="JDOMAIN"/>
</dbReference>
<dbReference type="InterPro" id="IPR008971">
    <property type="entry name" value="HSP40/DnaJ_pept-bd"/>
</dbReference>
<feature type="domain" description="CR-type" evidence="17">
    <location>
        <begin position="138"/>
        <end position="216"/>
    </location>
</feature>
<comment type="function">
    <text evidence="11 14">Participates actively in the response to hyperosmotic and heat shock by preventing the aggregation of stress-denatured proteins and by disaggregating proteins, also in an autonomous, DnaK-independent fashion. Unfolded proteins bind initially to DnaJ; upon interaction with the DnaJ-bound protein, DnaK hydrolyzes its bound ATP, resulting in the formation of a stable complex. GrpE releases ADP from DnaK; ATP binding to DnaK triggers the release of the substrate protein, thus completing the reaction cycle. Several rounds of ATP-dependent interactions between DnaJ, DnaK and GrpE are required for fully efficient folding. Also involved, together with DnaK and GrpE, in the DNA replication of plasmids through activation of initiation proteins.</text>
</comment>
<dbReference type="GO" id="GO:0042026">
    <property type="term" value="P:protein refolding"/>
    <property type="evidence" value="ECO:0007669"/>
    <property type="project" value="TreeGrafter"/>
</dbReference>
<dbReference type="FunFam" id="1.10.287.110:FF:000034">
    <property type="entry name" value="Chaperone protein DnaJ"/>
    <property type="match status" value="1"/>
</dbReference>
<dbReference type="OrthoDB" id="9779889at2"/>
<feature type="binding site" evidence="14">
    <location>
        <position position="204"/>
    </location>
    <ligand>
        <name>Zn(2+)</name>
        <dbReference type="ChEBI" id="CHEBI:29105"/>
        <label>1</label>
    </ligand>
</feature>
<dbReference type="Pfam" id="PF00684">
    <property type="entry name" value="DnaJ_CXXCXGXG"/>
    <property type="match status" value="1"/>
</dbReference>
<feature type="binding site" evidence="14">
    <location>
        <position position="154"/>
    </location>
    <ligand>
        <name>Zn(2+)</name>
        <dbReference type="ChEBI" id="CHEBI:29105"/>
        <label>1</label>
    </ligand>
</feature>
<dbReference type="Pfam" id="PF01556">
    <property type="entry name" value="DnaJ_C"/>
    <property type="match status" value="1"/>
</dbReference>
<evidence type="ECO:0000256" key="3">
    <source>
        <dbReference type="ARBA" id="ARBA00022490"/>
    </source>
</evidence>
<dbReference type="CDD" id="cd10719">
    <property type="entry name" value="DnaJ_zf"/>
    <property type="match status" value="1"/>
</dbReference>
<dbReference type="InterPro" id="IPR001623">
    <property type="entry name" value="DnaJ_domain"/>
</dbReference>
<evidence type="ECO:0000256" key="15">
    <source>
        <dbReference type="PROSITE-ProRule" id="PRU00546"/>
    </source>
</evidence>
<dbReference type="GO" id="GO:0005737">
    <property type="term" value="C:cytoplasm"/>
    <property type="evidence" value="ECO:0007669"/>
    <property type="project" value="UniProtKB-SubCell"/>
</dbReference>
<dbReference type="Gene3D" id="1.10.287.110">
    <property type="entry name" value="DnaJ domain"/>
    <property type="match status" value="1"/>
</dbReference>
<evidence type="ECO:0000313" key="20">
    <source>
        <dbReference type="Proteomes" id="UP000051276"/>
    </source>
</evidence>
<evidence type="ECO:0000256" key="9">
    <source>
        <dbReference type="ARBA" id="ARBA00023016"/>
    </source>
</evidence>
<keyword evidence="3 14" id="KW-0963">Cytoplasm</keyword>
<keyword evidence="9 14" id="KW-0346">Stress response</keyword>
<protein>
    <recommendedName>
        <fullName evidence="13 14">Chaperone protein DnaJ</fullName>
    </recommendedName>
</protein>
<keyword evidence="21" id="KW-1185">Reference proteome</keyword>
<keyword evidence="8 14" id="KW-0862">Zinc</keyword>
<dbReference type="PROSITE" id="PS50076">
    <property type="entry name" value="DNAJ_2"/>
    <property type="match status" value="1"/>
</dbReference>
<dbReference type="EMBL" id="LMXI01000679">
    <property type="protein sequence ID" value="KRT56715.1"/>
    <property type="molecule type" value="Genomic_DNA"/>
</dbReference>
<keyword evidence="6 14" id="KW-0677">Repeat</keyword>
<evidence type="ECO:0000256" key="13">
    <source>
        <dbReference type="ARBA" id="ARBA00067609"/>
    </source>
</evidence>
<name>A0A0T5YXY9_9GAMM</name>
<reference evidence="20 21" key="1">
    <citation type="submission" date="2015-11" db="EMBL/GenBank/DDBJ databases">
        <title>The genome of Candidatus Endoriftia persephone in Ridgeia piscesae and population structure of the North Eastern Pacific vestimentiferan symbionts.</title>
        <authorList>
            <person name="Perez M."/>
            <person name="Juniper K.S."/>
        </authorList>
    </citation>
    <scope>NUCLEOTIDE SEQUENCE [LARGE SCALE GENOMIC DNA]</scope>
    <source>
        <strain evidence="19">Ind10</strain>
        <strain evidence="18">Ind11</strain>
    </source>
</reference>
<evidence type="ECO:0000256" key="11">
    <source>
        <dbReference type="ARBA" id="ARBA00053423"/>
    </source>
</evidence>
<dbReference type="SUPFAM" id="SSF49493">
    <property type="entry name" value="HSP40/DnaJ peptide-binding domain"/>
    <property type="match status" value="2"/>
</dbReference>
<keyword evidence="4 14" id="KW-0235">DNA replication</keyword>
<dbReference type="STRING" id="54398.Ga0074115_11951"/>
<feature type="repeat" description="CXXCXGXG motif" evidence="14">
    <location>
        <begin position="204"/>
        <end position="211"/>
    </location>
</feature>
<organism evidence="18 21">
    <name type="scientific">endosymbiont of Ridgeia piscesae</name>
    <dbReference type="NCBI Taxonomy" id="54398"/>
    <lineage>
        <taxon>Bacteria</taxon>
        <taxon>Pseudomonadati</taxon>
        <taxon>Pseudomonadota</taxon>
        <taxon>Gammaproteobacteria</taxon>
        <taxon>sulfur-oxidizing symbionts</taxon>
    </lineage>
</organism>
<evidence type="ECO:0000313" key="21">
    <source>
        <dbReference type="Proteomes" id="UP000051634"/>
    </source>
</evidence>
<feature type="repeat" description="CXXCXGXG motif" evidence="14">
    <location>
        <begin position="151"/>
        <end position="158"/>
    </location>
</feature>
<dbReference type="CDD" id="cd10747">
    <property type="entry name" value="DnaJ_C"/>
    <property type="match status" value="1"/>
</dbReference>
<dbReference type="GO" id="GO:0005524">
    <property type="term" value="F:ATP binding"/>
    <property type="evidence" value="ECO:0007669"/>
    <property type="project" value="InterPro"/>
</dbReference>
<dbReference type="FunFam" id="2.60.260.20:FF:000004">
    <property type="entry name" value="Molecular chaperone DnaJ"/>
    <property type="match status" value="1"/>
</dbReference>
<feature type="binding site" evidence="14">
    <location>
        <position position="168"/>
    </location>
    <ligand>
        <name>Zn(2+)</name>
        <dbReference type="ChEBI" id="CHEBI:29105"/>
        <label>2</label>
    </ligand>
</feature>
<comment type="cofactor">
    <cofactor evidence="14">
        <name>Zn(2+)</name>
        <dbReference type="ChEBI" id="CHEBI:29105"/>
    </cofactor>
    <text evidence="14">Binds 2 Zn(2+) ions per monomer.</text>
</comment>